<dbReference type="RefSeq" id="WP_301199524.1">
    <property type="nucleotide sequence ID" value="NZ_JAPDPI010000020.1"/>
</dbReference>
<protein>
    <recommendedName>
        <fullName evidence="8">Outer membrane protein assembly factor BamA</fullName>
    </recommendedName>
</protein>
<evidence type="ECO:0000313" key="12">
    <source>
        <dbReference type="Proteomes" id="UP001207408"/>
    </source>
</evidence>
<dbReference type="Gene3D" id="3.10.20.310">
    <property type="entry name" value="membrane protein fhac"/>
    <property type="match status" value="3"/>
</dbReference>
<dbReference type="InterPro" id="IPR034746">
    <property type="entry name" value="POTRA"/>
</dbReference>
<proteinExistence type="predicted"/>
<evidence type="ECO:0000256" key="5">
    <source>
        <dbReference type="ARBA" id="ARBA00022737"/>
    </source>
</evidence>
<keyword evidence="7" id="KW-0998">Cell outer membrane</keyword>
<keyword evidence="3" id="KW-0812">Transmembrane</keyword>
<dbReference type="NCBIfam" id="TIGR03303">
    <property type="entry name" value="OM_YaeT"/>
    <property type="match status" value="1"/>
</dbReference>
<evidence type="ECO:0000256" key="9">
    <source>
        <dbReference type="SAM" id="SignalP"/>
    </source>
</evidence>
<comment type="subcellular location">
    <subcellularLocation>
        <location evidence="1">Membrane</location>
    </subcellularLocation>
</comment>
<evidence type="ECO:0000256" key="7">
    <source>
        <dbReference type="ARBA" id="ARBA00023237"/>
    </source>
</evidence>
<keyword evidence="4 9" id="KW-0732">Signal</keyword>
<evidence type="ECO:0000313" key="11">
    <source>
        <dbReference type="EMBL" id="MCW3806152.1"/>
    </source>
</evidence>
<evidence type="ECO:0000256" key="1">
    <source>
        <dbReference type="ARBA" id="ARBA00004370"/>
    </source>
</evidence>
<feature type="domain" description="POTRA" evidence="10">
    <location>
        <begin position="26"/>
        <end position="118"/>
    </location>
</feature>
<evidence type="ECO:0000256" key="4">
    <source>
        <dbReference type="ARBA" id="ARBA00022729"/>
    </source>
</evidence>
<gene>
    <name evidence="11" type="primary">bamA</name>
    <name evidence="11" type="ORF">OM074_10995</name>
</gene>
<dbReference type="InterPro" id="IPR039910">
    <property type="entry name" value="D15-like"/>
</dbReference>
<name>A0AAE3SK15_9BACT</name>
<organism evidence="11 12">
    <name type="scientific">Plebeiibacterium marinum</name>
    <dbReference type="NCBI Taxonomy" id="2992111"/>
    <lineage>
        <taxon>Bacteria</taxon>
        <taxon>Pseudomonadati</taxon>
        <taxon>Bacteroidota</taxon>
        <taxon>Bacteroidia</taxon>
        <taxon>Marinilabiliales</taxon>
        <taxon>Marinilabiliaceae</taxon>
        <taxon>Plebeiibacterium</taxon>
    </lineage>
</organism>
<dbReference type="Proteomes" id="UP001207408">
    <property type="component" value="Unassembled WGS sequence"/>
</dbReference>
<dbReference type="PANTHER" id="PTHR12815">
    <property type="entry name" value="SORTING AND ASSEMBLY MACHINERY SAMM50 PROTEIN FAMILY MEMBER"/>
    <property type="match status" value="1"/>
</dbReference>
<evidence type="ECO:0000256" key="8">
    <source>
        <dbReference type="NCBIfam" id="TIGR03303"/>
    </source>
</evidence>
<evidence type="ECO:0000256" key="2">
    <source>
        <dbReference type="ARBA" id="ARBA00022452"/>
    </source>
</evidence>
<dbReference type="Pfam" id="PF07244">
    <property type="entry name" value="POTRA"/>
    <property type="match status" value="3"/>
</dbReference>
<reference evidence="11" key="1">
    <citation type="submission" date="2022-10" db="EMBL/GenBank/DDBJ databases">
        <authorList>
            <person name="Yu W.X."/>
        </authorList>
    </citation>
    <scope>NUCLEOTIDE SEQUENCE</scope>
    <source>
        <strain evidence="11">D04</strain>
    </source>
</reference>
<keyword evidence="6" id="KW-0472">Membrane</keyword>
<evidence type="ECO:0000259" key="10">
    <source>
        <dbReference type="PROSITE" id="PS51779"/>
    </source>
</evidence>
<dbReference type="InterPro" id="IPR000184">
    <property type="entry name" value="Bac_surfAg_D15"/>
</dbReference>
<keyword evidence="12" id="KW-1185">Reference proteome</keyword>
<dbReference type="InterPro" id="IPR023707">
    <property type="entry name" value="OM_assembly_BamA"/>
</dbReference>
<dbReference type="InterPro" id="IPR010827">
    <property type="entry name" value="BamA/TamA_POTRA"/>
</dbReference>
<feature type="signal peptide" evidence="9">
    <location>
        <begin position="1"/>
        <end position="22"/>
    </location>
</feature>
<comment type="caution">
    <text evidence="11">The sequence shown here is derived from an EMBL/GenBank/DDBJ whole genome shotgun (WGS) entry which is preliminary data.</text>
</comment>
<accession>A0AAE3SK15</accession>
<dbReference type="GO" id="GO:0071709">
    <property type="term" value="P:membrane assembly"/>
    <property type="evidence" value="ECO:0007669"/>
    <property type="project" value="InterPro"/>
</dbReference>
<dbReference type="Gene3D" id="2.40.160.50">
    <property type="entry name" value="membrane protein fhac: a member of the omp85/tpsb transporter family"/>
    <property type="match status" value="1"/>
</dbReference>
<dbReference type="EMBL" id="JAPDPI010000020">
    <property type="protein sequence ID" value="MCW3806152.1"/>
    <property type="molecule type" value="Genomic_DNA"/>
</dbReference>
<dbReference type="GO" id="GO:0009279">
    <property type="term" value="C:cell outer membrane"/>
    <property type="evidence" value="ECO:0007669"/>
    <property type="project" value="UniProtKB-UniRule"/>
</dbReference>
<dbReference type="AlphaFoldDB" id="A0AAE3SK15"/>
<sequence length="603" mass="69251">MRISSIVIICFFCVFAHYNAKAQTNYRIKTLNFKGNDYLTTEQLKDQLNTTSRKKLDKLLFWKKNPVFVLNILTDDISRLKNYYIRNGFLQPEITYKLDTTQRKSKSLITININIEEKDFVIIDSINICGLLNESTKKIIDSTKNNLELKKDSRFIDKDILGAENSILQNLLNVGYPLATIQKEIKLDKNRGKALINFNVNPGHRCYFGNIRVSGNRLIPEKFIRKQILFSKSNIYNQLLINKTQQNIYDTDLFQYVIINALKDSIKENYVPIEISVKEHPRWSFEGGIGYGTEDRVRLSGQVSKLSFLGGARRLVLNAKTSYFVPLNIDIKFIQPNLLLNHLDFSLNPFFIREREQSYQIDRIGGGLNFLYHFSKRTKFNLTYAFEHDRLNEINDLQLDSEELIHNKSIVSLGGLYNATNNRFYPSKGVIIDGSISYSGLGFGYDMHYYQIQSSLRQYISLSNHLILALKLKSGVIQNVFNSPETPLEERFYAGGAISLRGWERHKISPVNQDGFAIGGNTLLETSTEIRFPIYDIFGGVIFFDAGNVWPLSYQANLSSLHYNTGIGFRIKSPIGPIRLDMASPIIKDSFDFQFFISIGQTF</sequence>
<evidence type="ECO:0000256" key="3">
    <source>
        <dbReference type="ARBA" id="ARBA00022692"/>
    </source>
</evidence>
<dbReference type="Pfam" id="PF01103">
    <property type="entry name" value="Omp85"/>
    <property type="match status" value="1"/>
</dbReference>
<dbReference type="PROSITE" id="PS51779">
    <property type="entry name" value="POTRA"/>
    <property type="match status" value="1"/>
</dbReference>
<keyword evidence="5" id="KW-0677">Repeat</keyword>
<feature type="chain" id="PRO_5042212818" description="Outer membrane protein assembly factor BamA" evidence="9">
    <location>
        <begin position="23"/>
        <end position="603"/>
    </location>
</feature>
<dbReference type="PANTHER" id="PTHR12815:SF47">
    <property type="entry name" value="TRANSLOCATION AND ASSEMBLY MODULE SUBUNIT TAMA"/>
    <property type="match status" value="1"/>
</dbReference>
<evidence type="ECO:0000256" key="6">
    <source>
        <dbReference type="ARBA" id="ARBA00023136"/>
    </source>
</evidence>
<keyword evidence="2" id="KW-1134">Transmembrane beta strand</keyword>